<dbReference type="AlphaFoldDB" id="A0A7V2F2L6"/>
<organism evidence="3">
    <name type="scientific">Eiseniibacteriota bacterium</name>
    <dbReference type="NCBI Taxonomy" id="2212470"/>
    <lineage>
        <taxon>Bacteria</taxon>
        <taxon>Candidatus Eiseniibacteriota</taxon>
    </lineage>
</organism>
<reference evidence="3" key="1">
    <citation type="journal article" date="2020" name="mSystems">
        <title>Genome- and Community-Level Interaction Insights into Carbon Utilization and Element Cycling Functions of Hydrothermarchaeota in Hydrothermal Sediment.</title>
        <authorList>
            <person name="Zhou Z."/>
            <person name="Liu Y."/>
            <person name="Xu W."/>
            <person name="Pan J."/>
            <person name="Luo Z.H."/>
            <person name="Li M."/>
        </authorList>
    </citation>
    <scope>NUCLEOTIDE SEQUENCE [LARGE SCALE GENOMIC DNA]</scope>
    <source>
        <strain evidence="3">SpSt-1233</strain>
    </source>
</reference>
<dbReference type="Proteomes" id="UP000886069">
    <property type="component" value="Unassembled WGS sequence"/>
</dbReference>
<feature type="chain" id="PRO_5031115795" evidence="2">
    <location>
        <begin position="30"/>
        <end position="272"/>
    </location>
</feature>
<proteinExistence type="inferred from homology"/>
<evidence type="ECO:0000313" key="3">
    <source>
        <dbReference type="EMBL" id="HER43010.1"/>
    </source>
</evidence>
<sequence>MALNGGKMSRNTVVLAAFLLIFMTPHASAGEPGSSGFTFLRLGSGARAGGMGEAFTAVADDATSIYWNPAGMAAVDQVEFNLTHNEWLMDIRFEQATVVNEMWGGVAGLSFTGLYYGSMDRYGEYPSLTPDGTFSPYDMALSLGYARDIIPNLAFGAAFKVIYSKIDFESATGYAFDLGVTHRSKIEGLTLAASMLNLGPQTSFVEEKFYPPFQLRVGGAYEITREELRGGLILAADVVFPNDNDAKAHFGLEYSYQKLLMLRFGYKSGYDI</sequence>
<gene>
    <name evidence="3" type="ORF">ENO08_00945</name>
</gene>
<dbReference type="SUPFAM" id="SSF56935">
    <property type="entry name" value="Porins"/>
    <property type="match status" value="1"/>
</dbReference>
<comment type="similarity">
    <text evidence="1">Belongs to the UPF0164 family.</text>
</comment>
<evidence type="ECO:0000256" key="2">
    <source>
        <dbReference type="SAM" id="SignalP"/>
    </source>
</evidence>
<dbReference type="InterPro" id="IPR005362">
    <property type="entry name" value="UPF0164"/>
</dbReference>
<accession>A0A7V2F2L6</accession>
<comment type="caution">
    <text evidence="3">The sequence shown here is derived from an EMBL/GenBank/DDBJ whole genome shotgun (WGS) entry which is preliminary data.</text>
</comment>
<keyword evidence="2" id="KW-0732">Signal</keyword>
<evidence type="ECO:0000256" key="1">
    <source>
        <dbReference type="ARBA" id="ARBA00005846"/>
    </source>
</evidence>
<dbReference type="EMBL" id="DSEC01000066">
    <property type="protein sequence ID" value="HER43010.1"/>
    <property type="molecule type" value="Genomic_DNA"/>
</dbReference>
<dbReference type="Pfam" id="PF03687">
    <property type="entry name" value="UPF0164"/>
    <property type="match status" value="1"/>
</dbReference>
<feature type="non-terminal residue" evidence="3">
    <location>
        <position position="272"/>
    </location>
</feature>
<feature type="signal peptide" evidence="2">
    <location>
        <begin position="1"/>
        <end position="29"/>
    </location>
</feature>
<dbReference type="Gene3D" id="2.40.160.60">
    <property type="entry name" value="Outer membrane protein transport protein (OMPP1/FadL/TodX)"/>
    <property type="match status" value="1"/>
</dbReference>
<name>A0A7V2F2L6_UNCEI</name>
<dbReference type="NCBIfam" id="NF033709">
    <property type="entry name" value="PorV_fam"/>
    <property type="match status" value="1"/>
</dbReference>
<protein>
    <submittedName>
        <fullName evidence="3">PorV/PorQ family protein</fullName>
    </submittedName>
</protein>